<name>A0A7W9JGY6_9ACTN</name>
<protein>
    <submittedName>
        <fullName evidence="4">NADP-dependent 3-hydroxy acid dehydrogenase YdfG</fullName>
    </submittedName>
</protein>
<evidence type="ECO:0000313" key="5">
    <source>
        <dbReference type="Proteomes" id="UP000549971"/>
    </source>
</evidence>
<organism evidence="4 5">
    <name type="scientific">Kribbella italica</name>
    <dbReference type="NCBI Taxonomy" id="1540520"/>
    <lineage>
        <taxon>Bacteria</taxon>
        <taxon>Bacillati</taxon>
        <taxon>Actinomycetota</taxon>
        <taxon>Actinomycetes</taxon>
        <taxon>Propionibacteriales</taxon>
        <taxon>Kribbellaceae</taxon>
        <taxon>Kribbella</taxon>
    </lineage>
</organism>
<dbReference type="AlphaFoldDB" id="A0A7W9JGY6"/>
<keyword evidence="2" id="KW-0560">Oxidoreductase</keyword>
<accession>A0A7W9JGY6</accession>
<dbReference type="EMBL" id="JACHMY010000001">
    <property type="protein sequence ID" value="MBB5841645.1"/>
    <property type="molecule type" value="Genomic_DNA"/>
</dbReference>
<dbReference type="Gene3D" id="3.40.50.720">
    <property type="entry name" value="NAD(P)-binding Rossmann-like Domain"/>
    <property type="match status" value="1"/>
</dbReference>
<proteinExistence type="inferred from homology"/>
<reference evidence="4 5" key="1">
    <citation type="submission" date="2020-08" db="EMBL/GenBank/DDBJ databases">
        <title>Sequencing the genomes of 1000 actinobacteria strains.</title>
        <authorList>
            <person name="Klenk H.-P."/>
        </authorList>
    </citation>
    <scope>NUCLEOTIDE SEQUENCE [LARGE SCALE GENOMIC DNA]</scope>
    <source>
        <strain evidence="4 5">DSM 28967</strain>
    </source>
</reference>
<dbReference type="PANTHER" id="PTHR44196:SF1">
    <property type="entry name" value="DEHYDROGENASE_REDUCTASE SDR FAMILY MEMBER 7B"/>
    <property type="match status" value="1"/>
</dbReference>
<dbReference type="Proteomes" id="UP000549971">
    <property type="component" value="Unassembled WGS sequence"/>
</dbReference>
<sequence>MTDPRVLWVTGAGSGMGRAAAVAVSAGRRVALSGRRTEPLQETAALVEQAGGEALVLPLDARDPEAIAQAQDAIGSAWGGVDDVVLSAGLNTPQRTWADQSMAEAEAVIATNLNAVLRIVDAVLPDLRARGEGQVVVISSYSAWRFTPYAGVAYSASKSALAALCQTLNAQEATHGVRACHLCPGDVDTDFLRLRPVVPGAEARTAMLSPDDVGRAVRFVLESPPQVRIDELVISPLSQA</sequence>
<dbReference type="CDD" id="cd05233">
    <property type="entry name" value="SDR_c"/>
    <property type="match status" value="1"/>
</dbReference>
<evidence type="ECO:0000259" key="3">
    <source>
        <dbReference type="SMART" id="SM00822"/>
    </source>
</evidence>
<dbReference type="PRINTS" id="PR00081">
    <property type="entry name" value="GDHRDH"/>
</dbReference>
<dbReference type="RefSeq" id="WP_184805259.1">
    <property type="nucleotide sequence ID" value="NZ_JACHMY010000001.1"/>
</dbReference>
<dbReference type="GO" id="GO:0016020">
    <property type="term" value="C:membrane"/>
    <property type="evidence" value="ECO:0007669"/>
    <property type="project" value="TreeGrafter"/>
</dbReference>
<evidence type="ECO:0000256" key="2">
    <source>
        <dbReference type="ARBA" id="ARBA00023002"/>
    </source>
</evidence>
<keyword evidence="5" id="KW-1185">Reference proteome</keyword>
<dbReference type="PANTHER" id="PTHR44196">
    <property type="entry name" value="DEHYDROGENASE/REDUCTASE SDR FAMILY MEMBER 7B"/>
    <property type="match status" value="1"/>
</dbReference>
<evidence type="ECO:0000256" key="1">
    <source>
        <dbReference type="ARBA" id="ARBA00006484"/>
    </source>
</evidence>
<dbReference type="Pfam" id="PF00106">
    <property type="entry name" value="adh_short"/>
    <property type="match status" value="1"/>
</dbReference>
<comment type="similarity">
    <text evidence="1">Belongs to the short-chain dehydrogenases/reductases (SDR) family.</text>
</comment>
<evidence type="ECO:0000313" key="4">
    <source>
        <dbReference type="EMBL" id="MBB5841645.1"/>
    </source>
</evidence>
<dbReference type="InterPro" id="IPR002347">
    <property type="entry name" value="SDR_fam"/>
</dbReference>
<dbReference type="InterPro" id="IPR036291">
    <property type="entry name" value="NAD(P)-bd_dom_sf"/>
</dbReference>
<dbReference type="SUPFAM" id="SSF51735">
    <property type="entry name" value="NAD(P)-binding Rossmann-fold domains"/>
    <property type="match status" value="1"/>
</dbReference>
<dbReference type="GO" id="GO:0016491">
    <property type="term" value="F:oxidoreductase activity"/>
    <property type="evidence" value="ECO:0007669"/>
    <property type="project" value="UniProtKB-KW"/>
</dbReference>
<dbReference type="SMART" id="SM00822">
    <property type="entry name" value="PKS_KR"/>
    <property type="match status" value="1"/>
</dbReference>
<feature type="domain" description="Ketoreductase" evidence="3">
    <location>
        <begin position="5"/>
        <end position="147"/>
    </location>
</feature>
<comment type="caution">
    <text evidence="4">The sequence shown here is derived from an EMBL/GenBank/DDBJ whole genome shotgun (WGS) entry which is preliminary data.</text>
</comment>
<gene>
    <name evidence="4" type="ORF">HDA39_008379</name>
</gene>
<dbReference type="InterPro" id="IPR057326">
    <property type="entry name" value="KR_dom"/>
</dbReference>